<keyword evidence="4" id="KW-1185">Reference proteome</keyword>
<dbReference type="Pfam" id="PF12158">
    <property type="entry name" value="DUF3592"/>
    <property type="match status" value="1"/>
</dbReference>
<proteinExistence type="predicted"/>
<dbReference type="InterPro" id="IPR021994">
    <property type="entry name" value="DUF3592"/>
</dbReference>
<dbReference type="PATRIC" id="fig|1227485.3.peg.1597"/>
<dbReference type="Proteomes" id="UP000011523">
    <property type="component" value="Unassembled WGS sequence"/>
</dbReference>
<evidence type="ECO:0000313" key="3">
    <source>
        <dbReference type="EMBL" id="ELZ37439.1"/>
    </source>
</evidence>
<gene>
    <name evidence="3" type="ORF">C472_08284</name>
</gene>
<keyword evidence="1" id="KW-0472">Membrane</keyword>
<feature type="domain" description="DUF3592" evidence="2">
    <location>
        <begin position="48"/>
        <end position="135"/>
    </location>
</feature>
<evidence type="ECO:0000259" key="2">
    <source>
        <dbReference type="Pfam" id="PF12158"/>
    </source>
</evidence>
<accession>M0DTJ1</accession>
<dbReference type="RefSeq" id="WP_006629332.1">
    <property type="nucleotide sequence ID" value="NZ_AOJD01000047.1"/>
</dbReference>
<organism evidence="3 4">
    <name type="scientific">Halorubrum tebenquichense DSM 14210</name>
    <dbReference type="NCBI Taxonomy" id="1227485"/>
    <lineage>
        <taxon>Archaea</taxon>
        <taxon>Methanobacteriati</taxon>
        <taxon>Methanobacteriota</taxon>
        <taxon>Stenosarchaea group</taxon>
        <taxon>Halobacteria</taxon>
        <taxon>Halobacteriales</taxon>
        <taxon>Haloferacaceae</taxon>
        <taxon>Halorubrum</taxon>
    </lineage>
</organism>
<name>M0DTJ1_9EURY</name>
<dbReference type="AlphaFoldDB" id="M0DTJ1"/>
<keyword evidence="1" id="KW-0812">Transmembrane</keyword>
<protein>
    <recommendedName>
        <fullName evidence="2">DUF3592 domain-containing protein</fullName>
    </recommendedName>
</protein>
<dbReference type="OrthoDB" id="186649at2157"/>
<evidence type="ECO:0000256" key="1">
    <source>
        <dbReference type="SAM" id="Phobius"/>
    </source>
</evidence>
<evidence type="ECO:0000313" key="4">
    <source>
        <dbReference type="Proteomes" id="UP000011523"/>
    </source>
</evidence>
<keyword evidence="1" id="KW-1133">Transmembrane helix</keyword>
<sequence length="164" mass="17212">MSDGGLSVNGPKTLKGAAAVLLIGLAVTGYGAYDYTQQSNAVDDAVEVDATITELDVESTSSGSSRDVDYRPTVRFTYEYEGTEYAGTNLFPSTITSDYDTESAAREALDGYAVGEPATAYVDPSDPDGAFLRSETSNAPLVAVVTGLLFAFVGARVALRRVRG</sequence>
<comment type="caution">
    <text evidence="3">The sequence shown here is derived from an EMBL/GenBank/DDBJ whole genome shotgun (WGS) entry which is preliminary data.</text>
</comment>
<reference evidence="3 4" key="1">
    <citation type="journal article" date="2014" name="PLoS Genet.">
        <title>Phylogenetically driven sequencing of extremely halophilic archaea reveals strategies for static and dynamic osmo-response.</title>
        <authorList>
            <person name="Becker E.A."/>
            <person name="Seitzer P.M."/>
            <person name="Tritt A."/>
            <person name="Larsen D."/>
            <person name="Krusor M."/>
            <person name="Yao A.I."/>
            <person name="Wu D."/>
            <person name="Madern D."/>
            <person name="Eisen J.A."/>
            <person name="Darling A.E."/>
            <person name="Facciotti M.T."/>
        </authorList>
    </citation>
    <scope>NUCLEOTIDE SEQUENCE [LARGE SCALE GENOMIC DNA]</scope>
    <source>
        <strain evidence="3 4">DSM 14210</strain>
    </source>
</reference>
<dbReference type="EMBL" id="AOJD01000047">
    <property type="protein sequence ID" value="ELZ37439.1"/>
    <property type="molecule type" value="Genomic_DNA"/>
</dbReference>
<feature type="transmembrane region" description="Helical" evidence="1">
    <location>
        <begin position="12"/>
        <end position="33"/>
    </location>
</feature>
<feature type="transmembrane region" description="Helical" evidence="1">
    <location>
        <begin position="139"/>
        <end position="159"/>
    </location>
</feature>